<dbReference type="Pfam" id="PF23572">
    <property type="entry name" value="GH3_C"/>
    <property type="match status" value="1"/>
</dbReference>
<dbReference type="InterPro" id="IPR004993">
    <property type="entry name" value="GH3"/>
</dbReference>
<reference evidence="5" key="1">
    <citation type="submission" date="2017-01" db="EMBL/GenBank/DDBJ databases">
        <title>Comparative genomics of anhydrobiosis in the tardigrade Hypsibius dujardini.</title>
        <authorList>
            <person name="Yoshida Y."/>
            <person name="Koutsovoulos G."/>
            <person name="Laetsch D."/>
            <person name="Stevens L."/>
            <person name="Kumar S."/>
            <person name="Horikawa D."/>
            <person name="Ishino K."/>
            <person name="Komine S."/>
            <person name="Tomita M."/>
            <person name="Blaxter M."/>
            <person name="Arakawa K."/>
        </authorList>
    </citation>
    <scope>NUCLEOTIDE SEQUENCE [LARGE SCALE GENOMIC DNA]</scope>
    <source>
        <strain evidence="5">Z151</strain>
    </source>
</reference>
<keyword evidence="5" id="KW-1185">Reference proteome</keyword>
<evidence type="ECO:0000256" key="1">
    <source>
        <dbReference type="SAM" id="Phobius"/>
    </source>
</evidence>
<keyword evidence="1" id="KW-1133">Transmembrane helix</keyword>
<accession>A0A1W0WZZ1</accession>
<name>A0A1W0WZZ1_HYPEX</name>
<dbReference type="InterPro" id="IPR055377">
    <property type="entry name" value="GH3_M"/>
</dbReference>
<protein>
    <submittedName>
        <fullName evidence="4">Indole-3-acetic acid-amido synthetase GH3.1</fullName>
    </submittedName>
</protein>
<organism evidence="4 5">
    <name type="scientific">Hypsibius exemplaris</name>
    <name type="common">Freshwater tardigrade</name>
    <dbReference type="NCBI Taxonomy" id="2072580"/>
    <lineage>
        <taxon>Eukaryota</taxon>
        <taxon>Metazoa</taxon>
        <taxon>Ecdysozoa</taxon>
        <taxon>Tardigrada</taxon>
        <taxon>Eutardigrada</taxon>
        <taxon>Parachela</taxon>
        <taxon>Hypsibioidea</taxon>
        <taxon>Hypsibiidae</taxon>
        <taxon>Hypsibius</taxon>
    </lineage>
</organism>
<evidence type="ECO:0000313" key="5">
    <source>
        <dbReference type="Proteomes" id="UP000192578"/>
    </source>
</evidence>
<dbReference type="Proteomes" id="UP000192578">
    <property type="component" value="Unassembled WGS sequence"/>
</dbReference>
<comment type="caution">
    <text evidence="4">The sequence shown here is derived from an EMBL/GenBank/DDBJ whole genome shotgun (WGS) entry which is preliminary data.</text>
</comment>
<feature type="domain" description="GH3 middle" evidence="2">
    <location>
        <begin position="409"/>
        <end position="480"/>
    </location>
</feature>
<dbReference type="PANTHER" id="PTHR31901:SF9">
    <property type="entry name" value="GH3 DOMAIN-CONTAINING PROTEIN"/>
    <property type="match status" value="1"/>
</dbReference>
<feature type="transmembrane region" description="Helical" evidence="1">
    <location>
        <begin position="30"/>
        <end position="48"/>
    </location>
</feature>
<feature type="domain" description="GH3 C-terminal" evidence="3">
    <location>
        <begin position="512"/>
        <end position="628"/>
    </location>
</feature>
<keyword evidence="1" id="KW-0472">Membrane</keyword>
<sequence length="643" mass="73605">MKTKLIFGGLSAVFVLLASSSHLGLCIVTYLIGFSAAIVLTILLRVAIFKESTFTFSVGLFHYCLNKAIQIAGKYHAWRQRRDINRLKIVQNGVLLRILKLNGKTEYGLKYKLSHVKTREDFVKAHPVTKYAHYADLVQRMTEGATNVLTKEEVLYYGATSGTTGKPSIVPQVRTMFWTQGQYVFMCLRHALNLLPSRLRYGRIMNLLYNPTKLLTKTPSGVYLGPVSAFQRLTYGIWRRDVYTTPPMGFEIADSTAAQYVHTLFGLRHRDLARIDALFASLVYFMFRTMEQNWREMVHDIREGTLNRELKISVEIRIELEKWLNPMPARADELEKEFSQGFDNIGVRIWPKLTLINSIASGSFQQYSAILREKYTKAVKIYTPWYGSTEGIIGYNEWPEKDGDDVGFLLAVKSIFFEFMPLENSEDTEPATVFAEQVEKGKEYEPILTNFGRLYRYRIGDVVRVVDFHGQFPAIQYVHRSLQQLNIRGEKTSEDVLLAAVAHLNNLFSAQHHFSRIVDFTSCESALLNLKIAPAGQGMTPFYVLFLELQGLIEEDREKLETQLGAELDRFLMKSQCSGYGYKYQRDKEGLAPARVLLVVPGSFQRLREFMINTSSTSPSQLKIPRVLFKQPLVDFLRNTIVV</sequence>
<dbReference type="GO" id="GO:0005737">
    <property type="term" value="C:cytoplasm"/>
    <property type="evidence" value="ECO:0007669"/>
    <property type="project" value="TreeGrafter"/>
</dbReference>
<dbReference type="AlphaFoldDB" id="A0A1W0WZZ1"/>
<dbReference type="PANTHER" id="PTHR31901">
    <property type="entry name" value="GH3 DOMAIN-CONTAINING PROTEIN"/>
    <property type="match status" value="1"/>
</dbReference>
<evidence type="ECO:0000259" key="3">
    <source>
        <dbReference type="Pfam" id="PF23572"/>
    </source>
</evidence>
<dbReference type="GO" id="GO:0016881">
    <property type="term" value="F:acid-amino acid ligase activity"/>
    <property type="evidence" value="ECO:0007669"/>
    <property type="project" value="TreeGrafter"/>
</dbReference>
<evidence type="ECO:0000259" key="2">
    <source>
        <dbReference type="Pfam" id="PF23571"/>
    </source>
</evidence>
<evidence type="ECO:0000313" key="4">
    <source>
        <dbReference type="EMBL" id="OQV20784.1"/>
    </source>
</evidence>
<dbReference type="EMBL" id="MTYJ01000028">
    <property type="protein sequence ID" value="OQV20784.1"/>
    <property type="molecule type" value="Genomic_DNA"/>
</dbReference>
<dbReference type="OrthoDB" id="10004661at2759"/>
<dbReference type="Pfam" id="PF23571">
    <property type="entry name" value="GH3_M"/>
    <property type="match status" value="1"/>
</dbReference>
<dbReference type="InterPro" id="IPR055378">
    <property type="entry name" value="GH3_C"/>
</dbReference>
<gene>
    <name evidence="4" type="ORF">BV898_05361</name>
</gene>
<keyword evidence="1" id="KW-0812">Transmembrane</keyword>
<dbReference type="Pfam" id="PF03321">
    <property type="entry name" value="GH3"/>
    <property type="match status" value="1"/>
</dbReference>
<proteinExistence type="predicted"/>